<dbReference type="Proteomes" id="UP001597343">
    <property type="component" value="Unassembled WGS sequence"/>
</dbReference>
<dbReference type="EMBL" id="JBHUIO010000009">
    <property type="protein sequence ID" value="MFD2171148.1"/>
    <property type="molecule type" value="Genomic_DNA"/>
</dbReference>
<proteinExistence type="predicted"/>
<dbReference type="InterPro" id="IPR022291">
    <property type="entry name" value="Bacteriocin_synth_cyclodeHase"/>
</dbReference>
<dbReference type="Gene3D" id="3.40.50.720">
    <property type="entry name" value="NAD(P)-binding Rossmann-like Domain"/>
    <property type="match status" value="1"/>
</dbReference>
<dbReference type="NCBIfam" id="TIGR03604">
    <property type="entry name" value="TOMM_cyclo_SagD"/>
    <property type="match status" value="1"/>
</dbReference>
<dbReference type="InterPro" id="IPR003776">
    <property type="entry name" value="YcaO-like_dom"/>
</dbReference>
<evidence type="ECO:0000313" key="3">
    <source>
        <dbReference type="Proteomes" id="UP001597343"/>
    </source>
</evidence>
<keyword evidence="3" id="KW-1185">Reference proteome</keyword>
<dbReference type="Gene3D" id="3.30.40.250">
    <property type="match status" value="1"/>
</dbReference>
<evidence type="ECO:0000259" key="1">
    <source>
        <dbReference type="PROSITE" id="PS51664"/>
    </source>
</evidence>
<protein>
    <submittedName>
        <fullName evidence="2">TOMM leader peptide-binding protein</fullName>
    </submittedName>
</protein>
<dbReference type="PANTHER" id="PTHR37809:SF1">
    <property type="entry name" value="RIBOSOMAL PROTEIN S12 METHYLTHIOTRANSFERASE ACCESSORY FACTOR YCAO"/>
    <property type="match status" value="1"/>
</dbReference>
<reference evidence="3" key="1">
    <citation type="journal article" date="2019" name="Int. J. Syst. Evol. Microbiol.">
        <title>The Global Catalogue of Microorganisms (GCM) 10K type strain sequencing project: providing services to taxonomists for standard genome sequencing and annotation.</title>
        <authorList>
            <consortium name="The Broad Institute Genomics Platform"/>
            <consortium name="The Broad Institute Genome Sequencing Center for Infectious Disease"/>
            <person name="Wu L."/>
            <person name="Ma J."/>
        </authorList>
    </citation>
    <scope>NUCLEOTIDE SEQUENCE [LARGE SCALE GENOMIC DNA]</scope>
    <source>
        <strain evidence="3">CGMCC 1.13574</strain>
    </source>
</reference>
<dbReference type="InterPro" id="IPR027624">
    <property type="entry name" value="TOMM_cyclo_SagD"/>
</dbReference>
<dbReference type="Pfam" id="PF02624">
    <property type="entry name" value="YcaO"/>
    <property type="match status" value="1"/>
</dbReference>
<dbReference type="Gene3D" id="3.30.160.660">
    <property type="match status" value="1"/>
</dbReference>
<evidence type="ECO:0000313" key="2">
    <source>
        <dbReference type="EMBL" id="MFD2171148.1"/>
    </source>
</evidence>
<dbReference type="Gene3D" id="3.30.1330.230">
    <property type="match status" value="1"/>
</dbReference>
<sequence>MSKLQIWIVGSGVFADWVAERLQSDFDLVRMENSQSLDLSLIKPSAVLSLSDRRDPDEELNIQRATRSQGVPYLRSFLYADRGHLGPWSFAEQPGCLRCAEIRMKNVHPNKPIWKAVSTAQMSESYRSAPKLWTVPFLDLIAELIAEELQSFANGGALRFQQSMYAGYDGSLKGQMHRFLPHPQCSECSTVPDDRPELAEVRFKPRVKPDPRTYRLPNAKLKRENLRNEFYDWRMGLVHHLYRETYSKFIPITGAELPLETEIHTEIGFGRTVTFNDSEFTSILEALERYAGMIPRGRRTVHYGSYREFREHAVHPPELGIHEPEQRQEPGFRYHAYDDDLQVGWVWSYSWRQQKPVLIPEQMVYYRLSQTMPDQPPVNRFVYETSNGCAMGGSLEEAIYYGLMEVIERDAFLVAWYNRLQLTELDLEGVQDKNILLVKDRVEAMGYQLHLFDTTMESGIPSIWATLINPAEDAGVKTYTAAGAHADPEKAIMGALVEVVTSMPIYEISMPPKREQADEMVKDPTLVQTMEDHVLLYSHPDTLPRYDFLFAEDRPVKSVRDVYANWYQQTPPHDLSEELTELMNRLLDHHQDILIVDETPPELEKLGIYAVKVIVQGMLTMSFGHQHRRIVMERVQQAPVTMGYRKEPIAPEAINLDPHPFP</sequence>
<comment type="caution">
    <text evidence="2">The sequence shown here is derived from an EMBL/GenBank/DDBJ whole genome shotgun (WGS) entry which is preliminary data.</text>
</comment>
<name>A0ABW5A0G0_9BACL</name>
<dbReference type="RefSeq" id="WP_386047726.1">
    <property type="nucleotide sequence ID" value="NZ_JBHUIO010000009.1"/>
</dbReference>
<dbReference type="PANTHER" id="PTHR37809">
    <property type="entry name" value="RIBOSOMAL PROTEIN S12 METHYLTHIOTRANSFERASE ACCESSORY FACTOR YCAO"/>
    <property type="match status" value="1"/>
</dbReference>
<dbReference type="NCBIfam" id="TIGR03882">
    <property type="entry name" value="cyclo_dehyd_2"/>
    <property type="match status" value="1"/>
</dbReference>
<gene>
    <name evidence="2" type="ORF">ACFSOY_14365</name>
</gene>
<dbReference type="PROSITE" id="PS51664">
    <property type="entry name" value="YCAO"/>
    <property type="match status" value="1"/>
</dbReference>
<feature type="domain" description="YcaO" evidence="1">
    <location>
        <begin position="270"/>
        <end position="662"/>
    </location>
</feature>
<organism evidence="2 3">
    <name type="scientific">Tumebacillus lipolyticus</name>
    <dbReference type="NCBI Taxonomy" id="1280370"/>
    <lineage>
        <taxon>Bacteria</taxon>
        <taxon>Bacillati</taxon>
        <taxon>Bacillota</taxon>
        <taxon>Bacilli</taxon>
        <taxon>Bacillales</taxon>
        <taxon>Alicyclobacillaceae</taxon>
        <taxon>Tumebacillus</taxon>
    </lineage>
</organism>
<accession>A0ABW5A0G0</accession>